<accession>T1JLT4</accession>
<evidence type="ECO:0000313" key="7">
    <source>
        <dbReference type="Proteomes" id="UP000014500"/>
    </source>
</evidence>
<dbReference type="Proteomes" id="UP000014500">
    <property type="component" value="Unassembled WGS sequence"/>
</dbReference>
<keyword evidence="7" id="KW-1185">Reference proteome</keyword>
<dbReference type="PANTHER" id="PTHR14017:SF1">
    <property type="entry name" value="LD02225P"/>
    <property type="match status" value="1"/>
</dbReference>
<dbReference type="OMA" id="AYQKFHN"/>
<evidence type="ECO:0000256" key="4">
    <source>
        <dbReference type="PROSITE-ProRule" id="PRU00339"/>
    </source>
</evidence>
<dbReference type="GO" id="GO:0000978">
    <property type="term" value="F:RNA polymerase II cis-regulatory region sequence-specific DNA binding"/>
    <property type="evidence" value="ECO:0007669"/>
    <property type="project" value="TreeGrafter"/>
</dbReference>
<dbReference type="SUPFAM" id="SSF48452">
    <property type="entry name" value="TPR-like"/>
    <property type="match status" value="1"/>
</dbReference>
<dbReference type="GO" id="GO:0010468">
    <property type="term" value="P:regulation of gene expression"/>
    <property type="evidence" value="ECO:0007669"/>
    <property type="project" value="TreeGrafter"/>
</dbReference>
<organism evidence="6 7">
    <name type="scientific">Strigamia maritima</name>
    <name type="common">European centipede</name>
    <name type="synonym">Geophilus maritimus</name>
    <dbReference type="NCBI Taxonomy" id="126957"/>
    <lineage>
        <taxon>Eukaryota</taxon>
        <taxon>Metazoa</taxon>
        <taxon>Ecdysozoa</taxon>
        <taxon>Arthropoda</taxon>
        <taxon>Myriapoda</taxon>
        <taxon>Chilopoda</taxon>
        <taxon>Pleurostigmophora</taxon>
        <taxon>Geophilomorpha</taxon>
        <taxon>Linotaeniidae</taxon>
        <taxon>Strigamia</taxon>
    </lineage>
</organism>
<evidence type="ECO:0000256" key="5">
    <source>
        <dbReference type="SAM" id="MobiDB-lite"/>
    </source>
</evidence>
<dbReference type="PhylomeDB" id="T1JLT4"/>
<evidence type="ECO:0000256" key="1">
    <source>
        <dbReference type="ARBA" id="ARBA00004123"/>
    </source>
</evidence>
<proteinExistence type="inferred from homology"/>
<dbReference type="eggNOG" id="KOG1124">
    <property type="taxonomic scope" value="Eukaryota"/>
</dbReference>
<feature type="region of interest" description="Disordered" evidence="5">
    <location>
        <begin position="61"/>
        <end position="82"/>
    </location>
</feature>
<dbReference type="GO" id="GO:0031490">
    <property type="term" value="F:chromatin DNA binding"/>
    <property type="evidence" value="ECO:0007669"/>
    <property type="project" value="TreeGrafter"/>
</dbReference>
<sequence length="147" mass="17344">MTNEHDDSVLTTQELSGLEEIDSRLFGFLKLSVAENAPKKVLVQKAIKHFEKLLIQVQQEREKQKNIQSKQNDDQRDGEKNCFESSLPQFNPKVFKQLGHFHLLLEDYTRALSAYQKFYQLKKDNWKDAPFLYGLGIVYFHFTAFKW</sequence>
<evidence type="ECO:0000256" key="3">
    <source>
        <dbReference type="ARBA" id="ARBA00034483"/>
    </source>
</evidence>
<dbReference type="GO" id="GO:0071558">
    <property type="term" value="F:histone H3K27me2/H3K27me3 demethylase activity"/>
    <property type="evidence" value="ECO:0007669"/>
    <property type="project" value="TreeGrafter"/>
</dbReference>
<dbReference type="EnsemblMetazoa" id="SMAR014814-RA">
    <property type="protein sequence ID" value="SMAR014814-PA"/>
    <property type="gene ID" value="SMAR014814"/>
</dbReference>
<comment type="similarity">
    <text evidence="3">Belongs to the UTX family.</text>
</comment>
<dbReference type="InterPro" id="IPR011990">
    <property type="entry name" value="TPR-like_helical_dom_sf"/>
</dbReference>
<dbReference type="AlphaFoldDB" id="T1JLT4"/>
<dbReference type="PANTHER" id="PTHR14017">
    <property type="entry name" value="LYSINE-SPECIFIC DEMETHYLASE"/>
    <property type="match status" value="1"/>
</dbReference>
<protein>
    <submittedName>
        <fullName evidence="6">Uncharacterized protein</fullName>
    </submittedName>
</protein>
<dbReference type="GO" id="GO:0044666">
    <property type="term" value="C:MLL3/4 complex"/>
    <property type="evidence" value="ECO:0007669"/>
    <property type="project" value="TreeGrafter"/>
</dbReference>
<keyword evidence="2" id="KW-0539">Nucleus</keyword>
<feature type="repeat" description="TPR" evidence="4">
    <location>
        <begin position="92"/>
        <end position="125"/>
    </location>
</feature>
<reference evidence="6" key="2">
    <citation type="submission" date="2015-02" db="UniProtKB">
        <authorList>
            <consortium name="EnsemblMetazoa"/>
        </authorList>
    </citation>
    <scope>IDENTIFICATION</scope>
</reference>
<keyword evidence="4" id="KW-0802">TPR repeat</keyword>
<dbReference type="STRING" id="126957.T1JLT4"/>
<dbReference type="InterPro" id="IPR051630">
    <property type="entry name" value="Corepressor-Demethylase"/>
</dbReference>
<name>T1JLT4_STRMM</name>
<reference evidence="7" key="1">
    <citation type="submission" date="2011-05" db="EMBL/GenBank/DDBJ databases">
        <authorList>
            <person name="Richards S.R."/>
            <person name="Qu J."/>
            <person name="Jiang H."/>
            <person name="Jhangiani S.N."/>
            <person name="Agravi P."/>
            <person name="Goodspeed R."/>
            <person name="Gross S."/>
            <person name="Mandapat C."/>
            <person name="Jackson L."/>
            <person name="Mathew T."/>
            <person name="Pu L."/>
            <person name="Thornton R."/>
            <person name="Saada N."/>
            <person name="Wilczek-Boney K.B."/>
            <person name="Lee S."/>
            <person name="Kovar C."/>
            <person name="Wu Y."/>
            <person name="Scherer S.E."/>
            <person name="Worley K.C."/>
            <person name="Muzny D.M."/>
            <person name="Gibbs R."/>
        </authorList>
    </citation>
    <scope>NUCLEOTIDE SEQUENCE</scope>
    <source>
        <strain evidence="7">Brora</strain>
    </source>
</reference>
<dbReference type="EMBL" id="JH431901">
    <property type="status" value="NOT_ANNOTATED_CDS"/>
    <property type="molecule type" value="Genomic_DNA"/>
</dbReference>
<evidence type="ECO:0000313" key="6">
    <source>
        <dbReference type="EnsemblMetazoa" id="SMAR014814-PA"/>
    </source>
</evidence>
<comment type="subcellular location">
    <subcellularLocation>
        <location evidence="1">Nucleus</location>
    </subcellularLocation>
</comment>
<evidence type="ECO:0000256" key="2">
    <source>
        <dbReference type="ARBA" id="ARBA00023242"/>
    </source>
</evidence>
<dbReference type="PROSITE" id="PS50005">
    <property type="entry name" value="TPR"/>
    <property type="match status" value="1"/>
</dbReference>
<dbReference type="InterPro" id="IPR019734">
    <property type="entry name" value="TPR_rpt"/>
</dbReference>
<dbReference type="HOGENOM" id="CLU_119684_0_0_1"/>
<dbReference type="Gene3D" id="1.25.40.10">
    <property type="entry name" value="Tetratricopeptide repeat domain"/>
    <property type="match status" value="1"/>
</dbReference>